<proteinExistence type="predicted"/>
<protein>
    <submittedName>
        <fullName evidence="1">Uncharacterized protein</fullName>
    </submittedName>
</protein>
<sequence>MTCLSMVSIVYTDPNKGSALVTRRLPGGRMETRIVYSRDFILATSASPFALIPPVEMRTIVLNYIEVVASVPTSFYNRIRVGHYV</sequence>
<comment type="caution">
    <text evidence="1">The sequence shown here is derived from an EMBL/GenBank/DDBJ whole genome shotgun (WGS) entry which is preliminary data.</text>
</comment>
<accession>A0A0B2VXN6</accession>
<dbReference type="GO" id="GO:0008190">
    <property type="term" value="F:eukaryotic initiation factor 4E binding"/>
    <property type="evidence" value="ECO:0007669"/>
    <property type="project" value="InterPro"/>
</dbReference>
<dbReference type="Pfam" id="PF05456">
    <property type="entry name" value="eIF_4EBP"/>
    <property type="match status" value="1"/>
</dbReference>
<name>A0A0B2VXN6_TOXCA</name>
<reference evidence="1 2" key="1">
    <citation type="submission" date="2014-11" db="EMBL/GenBank/DDBJ databases">
        <title>Genetic blueprint of the zoonotic pathogen Toxocara canis.</title>
        <authorList>
            <person name="Zhu X.-Q."/>
            <person name="Korhonen P.K."/>
            <person name="Cai H."/>
            <person name="Young N.D."/>
            <person name="Nejsum P."/>
            <person name="von Samson-Himmelstjerna G."/>
            <person name="Boag P.R."/>
            <person name="Tan P."/>
            <person name="Li Q."/>
            <person name="Min J."/>
            <person name="Yang Y."/>
            <person name="Wang X."/>
            <person name="Fang X."/>
            <person name="Hall R.S."/>
            <person name="Hofmann A."/>
            <person name="Sternberg P.W."/>
            <person name="Jex A.R."/>
            <person name="Gasser R.B."/>
        </authorList>
    </citation>
    <scope>NUCLEOTIDE SEQUENCE [LARGE SCALE GENOMIC DNA]</scope>
    <source>
        <strain evidence="1">PN_DK_2014</strain>
    </source>
</reference>
<evidence type="ECO:0000313" key="2">
    <source>
        <dbReference type="Proteomes" id="UP000031036"/>
    </source>
</evidence>
<keyword evidence="2" id="KW-1185">Reference proteome</keyword>
<dbReference type="GO" id="GO:0045947">
    <property type="term" value="P:negative regulation of translational initiation"/>
    <property type="evidence" value="ECO:0007669"/>
    <property type="project" value="InterPro"/>
</dbReference>
<dbReference type="EMBL" id="JPKZ01000255">
    <property type="protein sequence ID" value="KHN88271.1"/>
    <property type="molecule type" value="Genomic_DNA"/>
</dbReference>
<gene>
    <name evidence="1" type="ORF">Tcan_01980</name>
</gene>
<dbReference type="AlphaFoldDB" id="A0A0B2VXN6"/>
<evidence type="ECO:0000313" key="1">
    <source>
        <dbReference type="EMBL" id="KHN88271.1"/>
    </source>
</evidence>
<dbReference type="OrthoDB" id="5860020at2759"/>
<organism evidence="1 2">
    <name type="scientific">Toxocara canis</name>
    <name type="common">Canine roundworm</name>
    <dbReference type="NCBI Taxonomy" id="6265"/>
    <lineage>
        <taxon>Eukaryota</taxon>
        <taxon>Metazoa</taxon>
        <taxon>Ecdysozoa</taxon>
        <taxon>Nematoda</taxon>
        <taxon>Chromadorea</taxon>
        <taxon>Rhabditida</taxon>
        <taxon>Spirurina</taxon>
        <taxon>Ascaridomorpha</taxon>
        <taxon>Ascaridoidea</taxon>
        <taxon>Toxocaridae</taxon>
        <taxon>Toxocara</taxon>
    </lineage>
</organism>
<dbReference type="Proteomes" id="UP000031036">
    <property type="component" value="Unassembled WGS sequence"/>
</dbReference>
<dbReference type="InterPro" id="IPR008606">
    <property type="entry name" value="EIF4EBP"/>
</dbReference>